<name>A0A1W0WEC9_HYPEX</name>
<accession>A0A1W0WEC9</accession>
<organism evidence="1 2">
    <name type="scientific">Hypsibius exemplaris</name>
    <name type="common">Freshwater tardigrade</name>
    <dbReference type="NCBI Taxonomy" id="2072580"/>
    <lineage>
        <taxon>Eukaryota</taxon>
        <taxon>Metazoa</taxon>
        <taxon>Ecdysozoa</taxon>
        <taxon>Tardigrada</taxon>
        <taxon>Eutardigrada</taxon>
        <taxon>Parachela</taxon>
        <taxon>Hypsibioidea</taxon>
        <taxon>Hypsibiidae</taxon>
        <taxon>Hypsibius</taxon>
    </lineage>
</organism>
<comment type="caution">
    <text evidence="1">The sequence shown here is derived from an EMBL/GenBank/DDBJ whole genome shotgun (WGS) entry which is preliminary data.</text>
</comment>
<reference evidence="2" key="1">
    <citation type="submission" date="2017-01" db="EMBL/GenBank/DDBJ databases">
        <title>Comparative genomics of anhydrobiosis in the tardigrade Hypsibius dujardini.</title>
        <authorList>
            <person name="Yoshida Y."/>
            <person name="Koutsovoulos G."/>
            <person name="Laetsch D."/>
            <person name="Stevens L."/>
            <person name="Kumar S."/>
            <person name="Horikawa D."/>
            <person name="Ishino K."/>
            <person name="Komine S."/>
            <person name="Tomita M."/>
            <person name="Blaxter M."/>
            <person name="Arakawa K."/>
        </authorList>
    </citation>
    <scope>NUCLEOTIDE SEQUENCE [LARGE SCALE GENOMIC DNA]</scope>
    <source>
        <strain evidence="2">Z151</strain>
    </source>
</reference>
<protein>
    <submittedName>
        <fullName evidence="1">Uncharacterized protein</fullName>
    </submittedName>
</protein>
<sequence length="425" mass="44368">MQVAVLKIATDAADKASDAAAWATSNATIANGLAQAEYKDALETARQAADWAAGNASLAVVAEKVMQKLITGKVLGLGLRTLTVTCTAAVANAASASEDAAHELILTQSANHTKPFNLAEAVASSRAVVAAASSALAFRIEAEKAMSDLDKAIKLADRENAQLAVDIAQEAFNNATNSARDASIAFTKINQLMQRNGTNTNFTTIALKGRTAAANAELALSNTSHALDVARSSLKNDAVDLDDAITASKTAVSASRVGYLMEIDAENALTDLIEAIKLADIRSAHLIVDVANEALHNASTSGNNARDILKKIEELLLQNTSNPTFQVIADRGRTVVANVVSAENKARQFHDLALLLSNKDPVDLTGANVASESAVIASILAHSYEIEAVKVLTELEDAVKLADQASANLAMKQAKEAVNNACETG</sequence>
<evidence type="ECO:0000313" key="2">
    <source>
        <dbReference type="Proteomes" id="UP000192578"/>
    </source>
</evidence>
<dbReference type="EMBL" id="MTYJ01000121">
    <property type="protein sequence ID" value="OQV13566.1"/>
    <property type="molecule type" value="Genomic_DNA"/>
</dbReference>
<evidence type="ECO:0000313" key="1">
    <source>
        <dbReference type="EMBL" id="OQV13566.1"/>
    </source>
</evidence>
<proteinExistence type="predicted"/>
<gene>
    <name evidence="1" type="ORF">BV898_12203</name>
</gene>
<keyword evidence="2" id="KW-1185">Reference proteome</keyword>
<dbReference type="Proteomes" id="UP000192578">
    <property type="component" value="Unassembled WGS sequence"/>
</dbReference>
<dbReference type="AlphaFoldDB" id="A0A1W0WEC9"/>